<dbReference type="Proteomes" id="UP000015105">
    <property type="component" value="Chromosome 3D"/>
</dbReference>
<dbReference type="Gramene" id="AET3Gv20153900.2">
    <property type="protein sequence ID" value="AET3Gv20153900.2"/>
    <property type="gene ID" value="AET3Gv20153900"/>
</dbReference>
<dbReference type="PANTHER" id="PTHR33165">
    <property type="entry name" value="F-BOX DOMAIN CONTAINING PROTEIN-LIKE-RELATED"/>
    <property type="match status" value="1"/>
</dbReference>
<reference evidence="3" key="5">
    <citation type="journal article" date="2021" name="G3 (Bethesda)">
        <title>Aegilops tauschii genome assembly Aet v5.0 features greater sequence contiguity and improved annotation.</title>
        <authorList>
            <person name="Wang L."/>
            <person name="Zhu T."/>
            <person name="Rodriguez J.C."/>
            <person name="Deal K.R."/>
            <person name="Dubcovsky J."/>
            <person name="McGuire P.E."/>
            <person name="Lux T."/>
            <person name="Spannagl M."/>
            <person name="Mayer K.F.X."/>
            <person name="Baldrich P."/>
            <person name="Meyers B.C."/>
            <person name="Huo N."/>
            <person name="Gu Y.Q."/>
            <person name="Zhou H."/>
            <person name="Devos K.M."/>
            <person name="Bennetzen J.L."/>
            <person name="Unver T."/>
            <person name="Budak H."/>
            <person name="Gulick P.J."/>
            <person name="Galiba G."/>
            <person name="Kalapos B."/>
            <person name="Nelson D.R."/>
            <person name="Li P."/>
            <person name="You F.M."/>
            <person name="Luo M.C."/>
            <person name="Dvorak J."/>
        </authorList>
    </citation>
    <scope>NUCLEOTIDE SEQUENCE [LARGE SCALE GENOMIC DNA]</scope>
    <source>
        <strain evidence="3">cv. AL8/78</strain>
    </source>
</reference>
<dbReference type="PANTHER" id="PTHR33165:SF11">
    <property type="entry name" value="F-BOX DOMAIN-CONTAINING PROTEIN"/>
    <property type="match status" value="1"/>
</dbReference>
<dbReference type="InterPro" id="IPR005174">
    <property type="entry name" value="KIB1-4_b-propeller"/>
</dbReference>
<dbReference type="EnsemblPlants" id="AET3Gv20153900.2">
    <property type="protein sequence ID" value="AET3Gv20153900.2"/>
    <property type="gene ID" value="AET3Gv20153900"/>
</dbReference>
<feature type="region of interest" description="Disordered" evidence="1">
    <location>
        <begin position="1"/>
        <end position="29"/>
    </location>
</feature>
<name>A0A453DYC6_AEGTS</name>
<accession>A0A453DYC6</accession>
<evidence type="ECO:0000256" key="1">
    <source>
        <dbReference type="SAM" id="MobiDB-lite"/>
    </source>
</evidence>
<evidence type="ECO:0000313" key="4">
    <source>
        <dbReference type="Proteomes" id="UP000015105"/>
    </source>
</evidence>
<feature type="compositionally biased region" description="Pro residues" evidence="1">
    <location>
        <begin position="15"/>
        <end position="29"/>
    </location>
</feature>
<keyword evidence="4" id="KW-1185">Reference proteome</keyword>
<protein>
    <recommendedName>
        <fullName evidence="2">KIB1-4 beta-propeller domain-containing protein</fullName>
    </recommendedName>
</protein>
<feature type="domain" description="KIB1-4 beta-propeller" evidence="2">
    <location>
        <begin position="287"/>
        <end position="394"/>
    </location>
</feature>
<evidence type="ECO:0000313" key="3">
    <source>
        <dbReference type="EnsemblPlants" id="AET3Gv20153900.2"/>
    </source>
</evidence>
<dbReference type="AlphaFoldDB" id="A0A453DYC6"/>
<sequence length="426" mass="48131">IRRQSGADLAGASPHPAPRPPLRPASAPPRPRCRCIAAFATARWPGSSIPASTMESADWSSLPADLVRRIADGFLATSDLDYYMDLRAVCHSWRTATDDPKGTPDPRFRPRHWVSIDSSRSNTHLLVNTATGRFLRKELPVLRDYFIDSTTPDGLLVLMDDKSPHSFSVLNSFTGYSLRFAAPQPDEFVDSAALVAGSSPAIILLFRKYIDDDDVRLRESPRRVYMAEPDSESYAVSEDRYACPLIRLAVRGIHTIGELGSVAPFPLAVARRIFNLMRFFNAEPVESDDEDTMMSEEESIWKFWIGYDNRCYLMESAGEILIIMKLKDGMEVYKMDTESYVLEHVDNIGSRAIFLSGYCRCMSVNADKFPSIDANCIYYIKSDDFSRDYIYMYNLKSRREERVSKDISCVSRPCTIIQLLSSLDLP</sequence>
<reference evidence="3" key="4">
    <citation type="submission" date="2019-03" db="UniProtKB">
        <authorList>
            <consortium name="EnsemblPlants"/>
        </authorList>
    </citation>
    <scope>IDENTIFICATION</scope>
</reference>
<evidence type="ECO:0000259" key="2">
    <source>
        <dbReference type="Pfam" id="PF03478"/>
    </source>
</evidence>
<dbReference type="Pfam" id="PF03478">
    <property type="entry name" value="Beta-prop_KIB1-4"/>
    <property type="match status" value="1"/>
</dbReference>
<organism evidence="3 4">
    <name type="scientific">Aegilops tauschii subsp. strangulata</name>
    <name type="common">Goatgrass</name>
    <dbReference type="NCBI Taxonomy" id="200361"/>
    <lineage>
        <taxon>Eukaryota</taxon>
        <taxon>Viridiplantae</taxon>
        <taxon>Streptophyta</taxon>
        <taxon>Embryophyta</taxon>
        <taxon>Tracheophyta</taxon>
        <taxon>Spermatophyta</taxon>
        <taxon>Magnoliopsida</taxon>
        <taxon>Liliopsida</taxon>
        <taxon>Poales</taxon>
        <taxon>Poaceae</taxon>
        <taxon>BOP clade</taxon>
        <taxon>Pooideae</taxon>
        <taxon>Triticodae</taxon>
        <taxon>Triticeae</taxon>
        <taxon>Triticinae</taxon>
        <taxon>Aegilops</taxon>
    </lineage>
</organism>
<reference evidence="4" key="1">
    <citation type="journal article" date="2014" name="Science">
        <title>Ancient hybridizations among the ancestral genomes of bread wheat.</title>
        <authorList>
            <consortium name="International Wheat Genome Sequencing Consortium,"/>
            <person name="Marcussen T."/>
            <person name="Sandve S.R."/>
            <person name="Heier L."/>
            <person name="Spannagl M."/>
            <person name="Pfeifer M."/>
            <person name="Jakobsen K.S."/>
            <person name="Wulff B.B."/>
            <person name="Steuernagel B."/>
            <person name="Mayer K.F."/>
            <person name="Olsen O.A."/>
        </authorList>
    </citation>
    <scope>NUCLEOTIDE SEQUENCE [LARGE SCALE GENOMIC DNA]</scope>
    <source>
        <strain evidence="4">cv. AL8/78</strain>
    </source>
</reference>
<reference evidence="3" key="3">
    <citation type="journal article" date="2017" name="Nature">
        <title>Genome sequence of the progenitor of the wheat D genome Aegilops tauschii.</title>
        <authorList>
            <person name="Luo M.C."/>
            <person name="Gu Y.Q."/>
            <person name="Puiu D."/>
            <person name="Wang H."/>
            <person name="Twardziok S.O."/>
            <person name="Deal K.R."/>
            <person name="Huo N."/>
            <person name="Zhu T."/>
            <person name="Wang L."/>
            <person name="Wang Y."/>
            <person name="McGuire P.E."/>
            <person name="Liu S."/>
            <person name="Long H."/>
            <person name="Ramasamy R.K."/>
            <person name="Rodriguez J.C."/>
            <person name="Van S.L."/>
            <person name="Yuan L."/>
            <person name="Wang Z."/>
            <person name="Xia Z."/>
            <person name="Xiao L."/>
            <person name="Anderson O.D."/>
            <person name="Ouyang S."/>
            <person name="Liang Y."/>
            <person name="Zimin A.V."/>
            <person name="Pertea G."/>
            <person name="Qi P."/>
            <person name="Bennetzen J.L."/>
            <person name="Dai X."/>
            <person name="Dawson M.W."/>
            <person name="Muller H.G."/>
            <person name="Kugler K."/>
            <person name="Rivarola-Duarte L."/>
            <person name="Spannagl M."/>
            <person name="Mayer K.F.X."/>
            <person name="Lu F.H."/>
            <person name="Bevan M.W."/>
            <person name="Leroy P."/>
            <person name="Li P."/>
            <person name="You F.M."/>
            <person name="Sun Q."/>
            <person name="Liu Z."/>
            <person name="Lyons E."/>
            <person name="Wicker T."/>
            <person name="Salzberg S.L."/>
            <person name="Devos K.M."/>
            <person name="Dvorak J."/>
        </authorList>
    </citation>
    <scope>NUCLEOTIDE SEQUENCE [LARGE SCALE GENOMIC DNA]</scope>
    <source>
        <strain evidence="3">cv. AL8/78</strain>
    </source>
</reference>
<reference evidence="4" key="2">
    <citation type="journal article" date="2017" name="Nat. Plants">
        <title>The Aegilops tauschii genome reveals multiple impacts of transposons.</title>
        <authorList>
            <person name="Zhao G."/>
            <person name="Zou C."/>
            <person name="Li K."/>
            <person name="Wang K."/>
            <person name="Li T."/>
            <person name="Gao L."/>
            <person name="Zhang X."/>
            <person name="Wang H."/>
            <person name="Yang Z."/>
            <person name="Liu X."/>
            <person name="Jiang W."/>
            <person name="Mao L."/>
            <person name="Kong X."/>
            <person name="Jiao Y."/>
            <person name="Jia J."/>
        </authorList>
    </citation>
    <scope>NUCLEOTIDE SEQUENCE [LARGE SCALE GENOMIC DNA]</scope>
    <source>
        <strain evidence="4">cv. AL8/78</strain>
    </source>
</reference>
<proteinExistence type="predicted"/>
<dbReference type="STRING" id="200361.A0A453DYC6"/>